<keyword evidence="3" id="KW-1185">Reference proteome</keyword>
<evidence type="ECO:0000313" key="3">
    <source>
        <dbReference type="Proteomes" id="UP000297940"/>
    </source>
</evidence>
<gene>
    <name evidence="2" type="ORF">EHR01_06390</name>
</gene>
<evidence type="ECO:0000256" key="1">
    <source>
        <dbReference type="SAM" id="MobiDB-lite"/>
    </source>
</evidence>
<feature type="region of interest" description="Disordered" evidence="1">
    <location>
        <begin position="51"/>
        <end position="86"/>
    </location>
</feature>
<reference evidence="3" key="1">
    <citation type="journal article" date="2019" name="PLoS Negl. Trop. Dis.">
        <title>Revisiting the worldwide diversity of Leptospira species in the environment.</title>
        <authorList>
            <person name="Vincent A.T."/>
            <person name="Schiettekatte O."/>
            <person name="Bourhy P."/>
            <person name="Veyrier F.J."/>
            <person name="Picardeau M."/>
        </authorList>
    </citation>
    <scope>NUCLEOTIDE SEQUENCE [LARGE SCALE GENOMIC DNA]</scope>
    <source>
        <strain evidence="3">201601298</strain>
    </source>
</reference>
<name>A0ABY2P4J8_9LEPT</name>
<feature type="compositionally biased region" description="Low complexity" evidence="1">
    <location>
        <begin position="63"/>
        <end position="76"/>
    </location>
</feature>
<dbReference type="Proteomes" id="UP000297940">
    <property type="component" value="Unassembled WGS sequence"/>
</dbReference>
<comment type="caution">
    <text evidence="2">The sequence shown here is derived from an EMBL/GenBank/DDBJ whole genome shotgun (WGS) entry which is preliminary data.</text>
</comment>
<organism evidence="2 3">
    <name type="scientific">Leptospira mtsangambouensis</name>
    <dbReference type="NCBI Taxonomy" id="2484912"/>
    <lineage>
        <taxon>Bacteria</taxon>
        <taxon>Pseudomonadati</taxon>
        <taxon>Spirochaetota</taxon>
        <taxon>Spirochaetia</taxon>
        <taxon>Leptospirales</taxon>
        <taxon>Leptospiraceae</taxon>
        <taxon>Leptospira</taxon>
    </lineage>
</organism>
<sequence length="86" mass="10279">MQIYFYCINWKKNPKIRDKKSMLDENFDSIFKKRLHSLNYKKDSDSFFPLWDSGGEATPSPNKEQNGHQQTQKQKQIMSHQDKHST</sequence>
<accession>A0ABY2P4J8</accession>
<dbReference type="EMBL" id="RQHK01000002">
    <property type="protein sequence ID" value="TGM82405.1"/>
    <property type="molecule type" value="Genomic_DNA"/>
</dbReference>
<protein>
    <submittedName>
        <fullName evidence="2">Uncharacterized protein</fullName>
    </submittedName>
</protein>
<evidence type="ECO:0000313" key="2">
    <source>
        <dbReference type="EMBL" id="TGM82405.1"/>
    </source>
</evidence>
<proteinExistence type="predicted"/>